<comment type="caution">
    <text evidence="1">The sequence shown here is derived from an EMBL/GenBank/DDBJ whole genome shotgun (WGS) entry which is preliminary data.</text>
</comment>
<dbReference type="Gene3D" id="3.20.10.10">
    <property type="entry name" value="D-amino Acid Aminotransferase, subunit A, domain 2"/>
    <property type="match status" value="1"/>
</dbReference>
<organism evidence="1 2">
    <name type="scientific">Staphylococcus pseudintermedius</name>
    <dbReference type="NCBI Taxonomy" id="283734"/>
    <lineage>
        <taxon>Bacteria</taxon>
        <taxon>Bacillati</taxon>
        <taxon>Bacillota</taxon>
        <taxon>Bacilli</taxon>
        <taxon>Bacillales</taxon>
        <taxon>Staphylococcaceae</taxon>
        <taxon>Staphylococcus</taxon>
        <taxon>Staphylococcus intermedius group</taxon>
    </lineage>
</organism>
<dbReference type="AlphaFoldDB" id="A0A317YNE7"/>
<name>A0A317YNE7_STAPS</name>
<proteinExistence type="predicted"/>
<feature type="non-terminal residue" evidence="1">
    <location>
        <position position="1"/>
    </location>
</feature>
<reference evidence="1 2" key="1">
    <citation type="journal article" date="2018" name="Vet. Microbiol.">
        <title>Clonal diversity and geographic distribution of methicillin-resistant Staphylococcus pseudintermedius from Australian animals: Discovery of novel sequence types.</title>
        <authorList>
            <person name="Worthing K.A."/>
            <person name="Abraham S."/>
            <person name="Coombs G.W."/>
            <person name="Pang S."/>
            <person name="Saputra S."/>
            <person name="Jordan D."/>
            <person name="Trott D.J."/>
            <person name="Norris J.M."/>
        </authorList>
    </citation>
    <scope>NUCLEOTIDE SEQUENCE [LARGE SCALE GENOMIC DNA]</scope>
    <source>
        <strain evidence="1 2">ST525 1</strain>
    </source>
</reference>
<dbReference type="EMBL" id="QEIT01000395">
    <property type="protein sequence ID" value="PWZ70039.1"/>
    <property type="molecule type" value="Genomic_DNA"/>
</dbReference>
<dbReference type="InterPro" id="IPR001544">
    <property type="entry name" value="Aminotrans_IV"/>
</dbReference>
<dbReference type="RefSeq" id="WP_186801945.1">
    <property type="nucleotide sequence ID" value="NZ_QEIT01000395.1"/>
</dbReference>
<dbReference type="SUPFAM" id="SSF56752">
    <property type="entry name" value="D-aminoacid aminotransferase-like PLP-dependent enzymes"/>
    <property type="match status" value="1"/>
</dbReference>
<gene>
    <name evidence="1" type="ORF">DD902_14180</name>
</gene>
<evidence type="ECO:0000313" key="2">
    <source>
        <dbReference type="Proteomes" id="UP000246800"/>
    </source>
</evidence>
<feature type="non-terminal residue" evidence="1">
    <location>
        <position position="83"/>
    </location>
</feature>
<protein>
    <submittedName>
        <fullName evidence="1">Aminodeoxychorismate lyase</fullName>
    </submittedName>
</protein>
<dbReference type="Pfam" id="PF01063">
    <property type="entry name" value="Aminotran_4"/>
    <property type="match status" value="1"/>
</dbReference>
<accession>A0A317YNE7</accession>
<sequence length="83" mass="9851">NKTTERKHLAHNHETDLILLTSEDGKVLEFDIGNVVIEEDGKWYTPSYKDDFLKGCMRDYLIDSDKLVEKDFNKNELIYKYHN</sequence>
<dbReference type="Proteomes" id="UP000246800">
    <property type="component" value="Unassembled WGS sequence"/>
</dbReference>
<dbReference type="InterPro" id="IPR043132">
    <property type="entry name" value="BCAT-like_C"/>
</dbReference>
<dbReference type="InterPro" id="IPR036038">
    <property type="entry name" value="Aminotransferase-like"/>
</dbReference>
<keyword evidence="1" id="KW-0456">Lyase</keyword>
<dbReference type="GO" id="GO:0016829">
    <property type="term" value="F:lyase activity"/>
    <property type="evidence" value="ECO:0007669"/>
    <property type="project" value="UniProtKB-KW"/>
</dbReference>
<evidence type="ECO:0000313" key="1">
    <source>
        <dbReference type="EMBL" id="PWZ70039.1"/>
    </source>
</evidence>